<dbReference type="PANTHER" id="PTHR42648:SF11">
    <property type="entry name" value="TRANSPOSON TY4-P GAG-POL POLYPROTEIN"/>
    <property type="match status" value="1"/>
</dbReference>
<comment type="caution">
    <text evidence="13">The sequence shown here is derived from an EMBL/GenBank/DDBJ whole genome shotgun (WGS) entry which is preliminary data.</text>
</comment>
<keyword evidence="8" id="KW-0239">DNA-directed DNA polymerase</keyword>
<keyword evidence="7" id="KW-0695">RNA-directed DNA polymerase</keyword>
<evidence type="ECO:0000256" key="5">
    <source>
        <dbReference type="ARBA" id="ARBA00022842"/>
    </source>
</evidence>
<evidence type="ECO:0000256" key="3">
    <source>
        <dbReference type="ARBA" id="ARBA00022759"/>
    </source>
</evidence>
<evidence type="ECO:0008006" key="15">
    <source>
        <dbReference type="Google" id="ProtNLM"/>
    </source>
</evidence>
<keyword evidence="14" id="KW-1185">Reference proteome</keyword>
<dbReference type="PANTHER" id="PTHR42648">
    <property type="entry name" value="TRANSPOSASE, PUTATIVE-RELATED"/>
    <property type="match status" value="1"/>
</dbReference>
<name>A0ABQ9HRF9_9NEOP</name>
<gene>
    <name evidence="13" type="ORF">PR048_013180</name>
</gene>
<evidence type="ECO:0000256" key="2">
    <source>
        <dbReference type="ARBA" id="ARBA00022723"/>
    </source>
</evidence>
<dbReference type="InterPro" id="IPR057670">
    <property type="entry name" value="SH3_retrovirus"/>
</dbReference>
<sequence length="664" mass="75716">MSGKEACTADYFVNSGFSNWTFRVKLVLDEKQLLETTEINVEDIAEDKEKKEFLKKDAKAKLVIMQCLPEEYTSEIKTLLQGVVIKTANGGEMIATRAGKFMGDYGSGTISFEALIVPGLKNNLRLGHLNRQGLQVLTLPFSEEKFPQCLEGKAEMLPFKKNEKSTQSIGELLHSDTSGPFKTVTKRSEAEENLINFIKMAKTQHGVKSKRIRLDNGSEFSSNSFKKFCADKAAERMNLTLMNKVRTKFEETDLPRTLWGEAVCASVYELNRSPTSALQNRTPASAYMLKLLRESKLEPHAKSMNMVRYSGGGYRIWDPLKDKFVSSRDVTFNETKVGVGNDTAWYQGINIEEVNEHFNQKDSAEEFIAFEVPDKEKNKRNKPNRTIKKPSHIQEYELYMAYCLCAGEPQDYKDAIKLGNGWEEAIDREKAIETKWIFRTKKDGLKDTRLVIKGFQEEPANNVYAPVTRLPTIRLLISIAVSRKWEIQQLDIPTAFLNGYVDDDIYIKTPGRVKNEPGKVLKLKRSQYGLRSAPRKWNVKFHNFMETHGMKRSASDFCLYIGENVWLIIWVDDMLVTGEKTQVENLIRLLKGEFKAKDMGILSEFLGTMIVNDGDEVKIYQSSFINKILSKFNIILCKGVNTPWYMISKLTLKNLAMKSSCFGN</sequence>
<dbReference type="Pfam" id="PF25597">
    <property type="entry name" value="SH3_retrovirus"/>
    <property type="match status" value="1"/>
</dbReference>
<evidence type="ECO:0000256" key="10">
    <source>
        <dbReference type="ARBA" id="ARBA00023268"/>
    </source>
</evidence>
<evidence type="ECO:0000259" key="12">
    <source>
        <dbReference type="Pfam" id="PF25597"/>
    </source>
</evidence>
<keyword evidence="10" id="KW-0511">Multifunctional enzyme</keyword>
<accession>A0ABQ9HRF9</accession>
<evidence type="ECO:0000256" key="7">
    <source>
        <dbReference type="ARBA" id="ARBA00022918"/>
    </source>
</evidence>
<keyword evidence="8" id="KW-0808">Transferase</keyword>
<dbReference type="InterPro" id="IPR012337">
    <property type="entry name" value="RNaseH-like_sf"/>
</dbReference>
<dbReference type="SUPFAM" id="SSF53098">
    <property type="entry name" value="Ribonuclease H-like"/>
    <property type="match status" value="1"/>
</dbReference>
<keyword evidence="1" id="KW-0540">Nuclease</keyword>
<organism evidence="13 14">
    <name type="scientific">Dryococelus australis</name>
    <dbReference type="NCBI Taxonomy" id="614101"/>
    <lineage>
        <taxon>Eukaryota</taxon>
        <taxon>Metazoa</taxon>
        <taxon>Ecdysozoa</taxon>
        <taxon>Arthropoda</taxon>
        <taxon>Hexapoda</taxon>
        <taxon>Insecta</taxon>
        <taxon>Pterygota</taxon>
        <taxon>Neoptera</taxon>
        <taxon>Polyneoptera</taxon>
        <taxon>Phasmatodea</taxon>
        <taxon>Verophasmatodea</taxon>
        <taxon>Anareolatae</taxon>
        <taxon>Phasmatidae</taxon>
        <taxon>Eurycanthinae</taxon>
        <taxon>Dryococelus</taxon>
    </lineage>
</organism>
<dbReference type="EMBL" id="JARBHB010000004">
    <property type="protein sequence ID" value="KAJ8886966.1"/>
    <property type="molecule type" value="Genomic_DNA"/>
</dbReference>
<evidence type="ECO:0000313" key="14">
    <source>
        <dbReference type="Proteomes" id="UP001159363"/>
    </source>
</evidence>
<feature type="domain" description="Retroviral polymerase SH3-like" evidence="12">
    <location>
        <begin position="293"/>
        <end position="337"/>
    </location>
</feature>
<keyword evidence="6" id="KW-0229">DNA integration</keyword>
<keyword evidence="2" id="KW-0479">Metal-binding</keyword>
<dbReference type="InterPro" id="IPR039537">
    <property type="entry name" value="Retrotran_Ty1/copia-like"/>
</dbReference>
<evidence type="ECO:0000256" key="6">
    <source>
        <dbReference type="ARBA" id="ARBA00022908"/>
    </source>
</evidence>
<dbReference type="InterPro" id="IPR043502">
    <property type="entry name" value="DNA/RNA_pol_sf"/>
</dbReference>
<evidence type="ECO:0000256" key="1">
    <source>
        <dbReference type="ARBA" id="ARBA00022722"/>
    </source>
</evidence>
<dbReference type="InterPro" id="IPR013103">
    <property type="entry name" value="RVT_2"/>
</dbReference>
<evidence type="ECO:0000259" key="11">
    <source>
        <dbReference type="Pfam" id="PF07727"/>
    </source>
</evidence>
<evidence type="ECO:0000256" key="9">
    <source>
        <dbReference type="ARBA" id="ARBA00023172"/>
    </source>
</evidence>
<keyword evidence="8" id="KW-0548">Nucleotidyltransferase</keyword>
<keyword evidence="4" id="KW-0378">Hydrolase</keyword>
<feature type="domain" description="Reverse transcriptase Ty1/copia-type" evidence="11">
    <location>
        <begin position="429"/>
        <end position="644"/>
    </location>
</feature>
<dbReference type="Gene3D" id="3.30.420.10">
    <property type="entry name" value="Ribonuclease H-like superfamily/Ribonuclease H"/>
    <property type="match status" value="1"/>
</dbReference>
<evidence type="ECO:0000256" key="4">
    <source>
        <dbReference type="ARBA" id="ARBA00022801"/>
    </source>
</evidence>
<protein>
    <recommendedName>
        <fullName evidence="15">Integrase catalytic domain-containing protein</fullName>
    </recommendedName>
</protein>
<keyword evidence="9" id="KW-0233">DNA recombination</keyword>
<proteinExistence type="predicted"/>
<evidence type="ECO:0000313" key="13">
    <source>
        <dbReference type="EMBL" id="KAJ8886966.1"/>
    </source>
</evidence>
<dbReference type="Proteomes" id="UP001159363">
    <property type="component" value="Chromosome X"/>
</dbReference>
<keyword evidence="3" id="KW-0255">Endonuclease</keyword>
<reference evidence="13 14" key="1">
    <citation type="submission" date="2023-02" db="EMBL/GenBank/DDBJ databases">
        <title>LHISI_Scaffold_Assembly.</title>
        <authorList>
            <person name="Stuart O.P."/>
            <person name="Cleave R."/>
            <person name="Magrath M.J.L."/>
            <person name="Mikheyev A.S."/>
        </authorList>
    </citation>
    <scope>NUCLEOTIDE SEQUENCE [LARGE SCALE GENOMIC DNA]</scope>
    <source>
        <strain evidence="13">Daus_M_001</strain>
        <tissue evidence="13">Leg muscle</tissue>
    </source>
</reference>
<evidence type="ECO:0000256" key="8">
    <source>
        <dbReference type="ARBA" id="ARBA00022932"/>
    </source>
</evidence>
<keyword evidence="5" id="KW-0460">Magnesium</keyword>
<dbReference type="InterPro" id="IPR036397">
    <property type="entry name" value="RNaseH_sf"/>
</dbReference>
<dbReference type="Pfam" id="PF07727">
    <property type="entry name" value="RVT_2"/>
    <property type="match status" value="1"/>
</dbReference>
<dbReference type="SUPFAM" id="SSF56672">
    <property type="entry name" value="DNA/RNA polymerases"/>
    <property type="match status" value="1"/>
</dbReference>